<evidence type="ECO:0000256" key="2">
    <source>
        <dbReference type="SAM" id="Phobius"/>
    </source>
</evidence>
<feature type="signal peptide" evidence="3">
    <location>
        <begin position="1"/>
        <end position="28"/>
    </location>
</feature>
<dbReference type="Pfam" id="PF05048">
    <property type="entry name" value="NosD"/>
    <property type="match status" value="1"/>
</dbReference>
<dbReference type="InterPro" id="IPR012334">
    <property type="entry name" value="Pectin_lyas_fold"/>
</dbReference>
<comment type="caution">
    <text evidence="6">The sequence shown here is derived from an EMBL/GenBank/DDBJ whole genome shotgun (WGS) entry which is preliminary data.</text>
</comment>
<reference evidence="6" key="2">
    <citation type="submission" date="2023-01" db="EMBL/GenBank/DDBJ databases">
        <authorList>
            <person name="Sun Q."/>
            <person name="Evtushenko L."/>
        </authorList>
    </citation>
    <scope>NUCLEOTIDE SEQUENCE</scope>
    <source>
        <strain evidence="6">VKM Ac-1401</strain>
    </source>
</reference>
<keyword evidence="2" id="KW-1133">Transmembrane helix</keyword>
<sequence>MRVIAATLGTAAVLAAAVLLPVATPALAASPPDTVDTGDPPPPADPTLPSGLDAPAQTPDESIVEMPPAAVPNANTLAIAWVGTPAQRPATRTLTLQAALNAAPVGGTVSFDPGDYAFTGALLVPNSVTIDSSAQSMLYARFTINGGGLSLADDVTIGAANTGAIITVSVSGAVLTNITIRNPTPVLRPTGVQLGAAVTGVKINGLDMNGAGEASSYGVNLTTGSATITDASIVGVATGIIATAASTASGIAISGGAITAATSGVSLGSAGAPTITGLEVTGGTGTGIDLAQSSGAVVTGATVHGFTRGIATATTNSGAGPVISDAVIDGTSREGIALGVTTGPRVTGARITGTGANQSTGIVTLLSTGVTIDHPVIDQVMYGITVSAANTGAGPTITAPTITAFSGITLGSTQGATVTGAVLDSGSATGGTGINVVNSGHVTITTETATGFLYAIASQSTVDPTSERVDIAISDITVTGPPDASHGVYLLGAENATITDVTADITGSALVIHQSVGVQATDITVHGHEGITPTTGAAILRAYASQNVDVDRASIDAGSYGFFYSATDGSTVTNASVANLVEYGIYGRSAANIDVSATTFTDNSAVGLFVVTTPANGISHDIDVHGTTMTGNDDGILVLQGTTAVTISDNTISGQPNAVTAGPAHDLVVTDNTIDQVGGDGLAAITVAPLWEDGALAGSYSSSGIRVSGNTFTGGGTWIRVGTIDDTSDEATRRTLRDPALVTGNTFPAASTAIRTYPNAVVGDDSAPVARVAADVVPLVAAADGPVAVDARDYATPNDWGAPCKATGYLDDALYYDGGGAEVRELTTAPVLYPMNCIELSLTEVLDAPDAVRHDGDLVTWTLTPHNDGPRSAPAGWTITQLLPSGVELVSMTGDGYTVDGTTATSDTALGAESDGTALTVTVRVVSAPSGESTMHDVAYVAPAANTDLDGDGFVDAISEPVSPLVVPTLATDTDASPTDNDAQGVWTTVGGSPPLPEPPGGGGGGLPGTDLPGTDLPGTGSDLMPAVTVAAALLFLGVGAAAVERLRRRRHS</sequence>
<feature type="region of interest" description="Disordered" evidence="1">
    <location>
        <begin position="30"/>
        <end position="60"/>
    </location>
</feature>
<dbReference type="InterPro" id="IPR006626">
    <property type="entry name" value="PbH1"/>
</dbReference>
<feature type="compositionally biased region" description="Polar residues" evidence="1">
    <location>
        <begin position="973"/>
        <end position="982"/>
    </location>
</feature>
<protein>
    <recommendedName>
        <fullName evidence="8">Right handed beta helix domain-containing protein</fullName>
    </recommendedName>
</protein>
<dbReference type="Gene3D" id="2.160.20.10">
    <property type="entry name" value="Single-stranded right-handed beta-helix, Pectin lyase-like"/>
    <property type="match status" value="2"/>
</dbReference>
<evidence type="ECO:0008006" key="8">
    <source>
        <dbReference type="Google" id="ProtNLM"/>
    </source>
</evidence>
<evidence type="ECO:0000313" key="6">
    <source>
        <dbReference type="EMBL" id="GLJ75289.1"/>
    </source>
</evidence>
<dbReference type="InterPro" id="IPR039448">
    <property type="entry name" value="Beta_helix"/>
</dbReference>
<feature type="domain" description="Right handed beta helix" evidence="5">
    <location>
        <begin position="218"/>
        <end position="373"/>
    </location>
</feature>
<keyword evidence="2" id="KW-0472">Membrane</keyword>
<feature type="chain" id="PRO_5040825847" description="Right handed beta helix domain-containing protein" evidence="3">
    <location>
        <begin position="29"/>
        <end position="1053"/>
    </location>
</feature>
<dbReference type="EMBL" id="BSEN01000003">
    <property type="protein sequence ID" value="GLJ75289.1"/>
    <property type="molecule type" value="Genomic_DNA"/>
</dbReference>
<evidence type="ECO:0000256" key="3">
    <source>
        <dbReference type="SAM" id="SignalP"/>
    </source>
</evidence>
<dbReference type="AlphaFoldDB" id="A0A9W6H7D3"/>
<keyword evidence="7" id="KW-1185">Reference proteome</keyword>
<dbReference type="InterPro" id="IPR011050">
    <property type="entry name" value="Pectin_lyase_fold/virulence"/>
</dbReference>
<evidence type="ECO:0000259" key="4">
    <source>
        <dbReference type="Pfam" id="PF05048"/>
    </source>
</evidence>
<name>A0A9W6H7D3_9MICO</name>
<keyword evidence="2" id="KW-0812">Transmembrane</keyword>
<evidence type="ECO:0000256" key="1">
    <source>
        <dbReference type="SAM" id="MobiDB-lite"/>
    </source>
</evidence>
<evidence type="ECO:0000259" key="5">
    <source>
        <dbReference type="Pfam" id="PF13229"/>
    </source>
</evidence>
<organism evidence="6 7">
    <name type="scientific">Leifsonia poae</name>
    <dbReference type="NCBI Taxonomy" id="110933"/>
    <lineage>
        <taxon>Bacteria</taxon>
        <taxon>Bacillati</taxon>
        <taxon>Actinomycetota</taxon>
        <taxon>Actinomycetes</taxon>
        <taxon>Micrococcales</taxon>
        <taxon>Microbacteriaceae</taxon>
        <taxon>Leifsonia</taxon>
    </lineage>
</organism>
<dbReference type="SUPFAM" id="SSF51126">
    <property type="entry name" value="Pectin lyase-like"/>
    <property type="match status" value="2"/>
</dbReference>
<feature type="domain" description="Periplasmic copper-binding protein NosD beta helix" evidence="4">
    <location>
        <begin position="543"/>
        <end position="683"/>
    </location>
</feature>
<evidence type="ECO:0000313" key="7">
    <source>
        <dbReference type="Proteomes" id="UP001142372"/>
    </source>
</evidence>
<keyword evidence="3" id="KW-0732">Signal</keyword>
<dbReference type="Pfam" id="PF13229">
    <property type="entry name" value="Beta_helix"/>
    <property type="match status" value="1"/>
</dbReference>
<dbReference type="InterPro" id="IPR007742">
    <property type="entry name" value="NosD_dom"/>
</dbReference>
<feature type="region of interest" description="Disordered" evidence="1">
    <location>
        <begin position="973"/>
        <end position="1021"/>
    </location>
</feature>
<proteinExistence type="predicted"/>
<feature type="compositionally biased region" description="Low complexity" evidence="1">
    <location>
        <begin position="1009"/>
        <end position="1021"/>
    </location>
</feature>
<dbReference type="RefSeq" id="WP_271175976.1">
    <property type="nucleotide sequence ID" value="NZ_BAAAJO010000001.1"/>
</dbReference>
<reference evidence="6" key="1">
    <citation type="journal article" date="2014" name="Int. J. Syst. Evol. Microbiol.">
        <title>Complete genome sequence of Corynebacterium casei LMG S-19264T (=DSM 44701T), isolated from a smear-ripened cheese.</title>
        <authorList>
            <consortium name="US DOE Joint Genome Institute (JGI-PGF)"/>
            <person name="Walter F."/>
            <person name="Albersmeier A."/>
            <person name="Kalinowski J."/>
            <person name="Ruckert C."/>
        </authorList>
    </citation>
    <scope>NUCLEOTIDE SEQUENCE</scope>
    <source>
        <strain evidence="6">VKM Ac-1401</strain>
    </source>
</reference>
<accession>A0A9W6H7D3</accession>
<dbReference type="Proteomes" id="UP001142372">
    <property type="component" value="Unassembled WGS sequence"/>
</dbReference>
<gene>
    <name evidence="6" type="ORF">GCM10017584_08630</name>
</gene>
<feature type="transmembrane region" description="Helical" evidence="2">
    <location>
        <begin position="1024"/>
        <end position="1044"/>
    </location>
</feature>
<dbReference type="SMART" id="SM00710">
    <property type="entry name" value="PbH1"/>
    <property type="match status" value="16"/>
</dbReference>